<dbReference type="PANTHER" id="PTHR35273:SF2">
    <property type="entry name" value="ALPHA-GALACTOSIDASE"/>
    <property type="match status" value="1"/>
</dbReference>
<evidence type="ECO:0000259" key="1">
    <source>
        <dbReference type="Pfam" id="PF03537"/>
    </source>
</evidence>
<dbReference type="PANTHER" id="PTHR35273">
    <property type="entry name" value="ALPHA-1,4 POLYGALACTOSAMINIDASE, PUTATIVE (AFU_ORTHOLOGUE AFUA_3G07890)-RELATED"/>
    <property type="match status" value="1"/>
</dbReference>
<dbReference type="SUPFAM" id="SSF51445">
    <property type="entry name" value="(Trans)glycosidases"/>
    <property type="match status" value="1"/>
</dbReference>
<accession>A0A7W7FU41</accession>
<gene>
    <name evidence="2" type="ORF">HNR67_003181</name>
</gene>
<proteinExistence type="predicted"/>
<dbReference type="EMBL" id="JACHMH010000001">
    <property type="protein sequence ID" value="MBB4677063.1"/>
    <property type="molecule type" value="Genomic_DNA"/>
</dbReference>
<protein>
    <recommendedName>
        <fullName evidence="1">Glycoside-hydrolase family GH114 TIM-barrel domain-containing protein</fullName>
    </recommendedName>
</protein>
<dbReference type="AlphaFoldDB" id="A0A7W7FU41"/>
<dbReference type="Proteomes" id="UP000533598">
    <property type="component" value="Unassembled WGS sequence"/>
</dbReference>
<evidence type="ECO:0000313" key="2">
    <source>
        <dbReference type="EMBL" id="MBB4677063.1"/>
    </source>
</evidence>
<comment type="caution">
    <text evidence="2">The sequence shown here is derived from an EMBL/GenBank/DDBJ whole genome shotgun (WGS) entry which is preliminary data.</text>
</comment>
<dbReference type="InterPro" id="IPR004352">
    <property type="entry name" value="GH114_TIM-barrel"/>
</dbReference>
<feature type="domain" description="Glycoside-hydrolase family GH114 TIM-barrel" evidence="1">
    <location>
        <begin position="2"/>
        <end position="218"/>
    </location>
</feature>
<name>A0A7W7FU41_9PSEU</name>
<reference evidence="2 3" key="1">
    <citation type="submission" date="2020-08" db="EMBL/GenBank/DDBJ databases">
        <title>Sequencing the genomes of 1000 actinobacteria strains.</title>
        <authorList>
            <person name="Klenk H.-P."/>
        </authorList>
    </citation>
    <scope>NUCLEOTIDE SEQUENCE [LARGE SCALE GENOMIC DNA]</scope>
    <source>
        <strain evidence="2 3">DSM 44230</strain>
    </source>
</reference>
<dbReference type="Pfam" id="PF03537">
    <property type="entry name" value="Glyco_hydro_114"/>
    <property type="match status" value="1"/>
</dbReference>
<organism evidence="2 3">
    <name type="scientific">Crossiella cryophila</name>
    <dbReference type="NCBI Taxonomy" id="43355"/>
    <lineage>
        <taxon>Bacteria</taxon>
        <taxon>Bacillati</taxon>
        <taxon>Actinomycetota</taxon>
        <taxon>Actinomycetes</taxon>
        <taxon>Pseudonocardiales</taxon>
        <taxon>Pseudonocardiaceae</taxon>
        <taxon>Crossiella</taxon>
    </lineage>
</organism>
<dbReference type="Gene3D" id="3.20.20.70">
    <property type="entry name" value="Aldolase class I"/>
    <property type="match status" value="1"/>
</dbReference>
<keyword evidence="3" id="KW-1185">Reference proteome</keyword>
<dbReference type="RefSeq" id="WP_221489918.1">
    <property type="nucleotide sequence ID" value="NZ_BAAAUI010000002.1"/>
</dbReference>
<dbReference type="InterPro" id="IPR013785">
    <property type="entry name" value="Aldolase_TIM"/>
</dbReference>
<dbReference type="InterPro" id="IPR017853">
    <property type="entry name" value="GH"/>
</dbReference>
<sequence>MTWQWQLTVPVDTSVKVDVYDIDAMENSREVVQALQAKGSKVICYVNAGASEDYRADAGRLRSATGKENGWPGERWLDVRKLDVLLPVMAERFQVCRDKGFDGIEADLVDAYTHDTGHSISAEDQLAYNRALAKLAHGKGLSIGLKNALGLIPQLVGEFDFAVNEQCAEFDECDKLSPFIRAGKAVLHAEYEVDNAKFCPTSRRLNLSSMRKNLKLDAPRWPC</sequence>
<evidence type="ECO:0000313" key="3">
    <source>
        <dbReference type="Proteomes" id="UP000533598"/>
    </source>
</evidence>